<evidence type="ECO:0000256" key="4">
    <source>
        <dbReference type="ARBA" id="ARBA00023136"/>
    </source>
</evidence>
<evidence type="ECO:0000259" key="8">
    <source>
        <dbReference type="Pfam" id="PF14322"/>
    </source>
</evidence>
<evidence type="ECO:0000256" key="2">
    <source>
        <dbReference type="ARBA" id="ARBA00006275"/>
    </source>
</evidence>
<name>A0ABS1KMF3_9BACT</name>
<keyword evidence="4" id="KW-0472">Membrane</keyword>
<dbReference type="PROSITE" id="PS51257">
    <property type="entry name" value="PROKAR_LIPOPROTEIN"/>
    <property type="match status" value="1"/>
</dbReference>
<keyword evidence="10" id="KW-1185">Reference proteome</keyword>
<dbReference type="Gene3D" id="1.25.40.390">
    <property type="match status" value="2"/>
</dbReference>
<evidence type="ECO:0000256" key="1">
    <source>
        <dbReference type="ARBA" id="ARBA00004442"/>
    </source>
</evidence>
<evidence type="ECO:0000256" key="3">
    <source>
        <dbReference type="ARBA" id="ARBA00022729"/>
    </source>
</evidence>
<dbReference type="Pfam" id="PF07980">
    <property type="entry name" value="SusD_RagB"/>
    <property type="match status" value="1"/>
</dbReference>
<gene>
    <name evidence="9" type="ORF">JI741_04270</name>
</gene>
<dbReference type="InterPro" id="IPR011990">
    <property type="entry name" value="TPR-like_helical_dom_sf"/>
</dbReference>
<dbReference type="RefSeq" id="WP_202007696.1">
    <property type="nucleotide sequence ID" value="NZ_JAERRB010000001.1"/>
</dbReference>
<reference evidence="9 10" key="1">
    <citation type="submission" date="2021-01" db="EMBL/GenBank/DDBJ databases">
        <title>Chryseolinea sp. Jin1 Genome sequencing and assembly.</title>
        <authorList>
            <person name="Kim I."/>
        </authorList>
    </citation>
    <scope>NUCLEOTIDE SEQUENCE [LARGE SCALE GENOMIC DNA]</scope>
    <source>
        <strain evidence="9 10">Jin1</strain>
    </source>
</reference>
<dbReference type="Proteomes" id="UP000613030">
    <property type="component" value="Unassembled WGS sequence"/>
</dbReference>
<evidence type="ECO:0000313" key="10">
    <source>
        <dbReference type="Proteomes" id="UP000613030"/>
    </source>
</evidence>
<protein>
    <submittedName>
        <fullName evidence="9">RagB/SusD family nutrient uptake outer membrane protein</fullName>
    </submittedName>
</protein>
<evidence type="ECO:0000256" key="6">
    <source>
        <dbReference type="SAM" id="SignalP"/>
    </source>
</evidence>
<feature type="chain" id="PRO_5047328769" evidence="6">
    <location>
        <begin position="20"/>
        <end position="490"/>
    </location>
</feature>
<evidence type="ECO:0000256" key="5">
    <source>
        <dbReference type="ARBA" id="ARBA00023237"/>
    </source>
</evidence>
<proteinExistence type="inferred from homology"/>
<feature type="signal peptide" evidence="6">
    <location>
        <begin position="1"/>
        <end position="19"/>
    </location>
</feature>
<keyword evidence="5" id="KW-0998">Cell outer membrane</keyword>
<comment type="caution">
    <text evidence="9">The sequence shown here is derived from an EMBL/GenBank/DDBJ whole genome shotgun (WGS) entry which is preliminary data.</text>
</comment>
<feature type="domain" description="RagB/SusD" evidence="7">
    <location>
        <begin position="313"/>
        <end position="456"/>
    </location>
</feature>
<comment type="subcellular location">
    <subcellularLocation>
        <location evidence="1">Cell outer membrane</location>
    </subcellularLocation>
</comment>
<comment type="similarity">
    <text evidence="2">Belongs to the SusD family.</text>
</comment>
<evidence type="ECO:0000313" key="9">
    <source>
        <dbReference type="EMBL" id="MBL0740417.1"/>
    </source>
</evidence>
<sequence>MKKYTITLLIVTLLLAAGCDDFLSKVPDNRATLDSQEKLSELLVTAYPKGNYMAFCEAMSDNVEDNASGSQSPVNTDPYFWRDGTSTNQDSPENYWNECYTAIAAANHVLEFIDSAPDAANFAAQKGEALVARAYSHFMLVTLFAKTYTGTGSDAANPGIPYVTDPEKQSFKEYDRGTVKDVYEKIEKDLVEGLPLINDQVYSAGTQGTGVPKYHFTQTAAHAFASRFYLFKRDYQKVVDHANAVFPDGDFYSHLRPWNTTYSTYTAADLSLNYTNSTEAANLLLGETSSLWARSFLGYRYSTGAPKLREMYNTNPSGRQYAFSVFYNSTGVYFIYKFKEHFVQTGVNSTTGFPYTIVPMFTAEEVLFNRAEAYLMLNNYTKSLDDLNTWISTRVVNYRSIDGLWMEKLFDYYPDKSTSREVVLSAILDFKRIEFLHEGQRWFDILRHKIVVTHTVKNEADIVLKADDARRVLQIPREAVSTGGLQPNPR</sequence>
<dbReference type="SUPFAM" id="SSF48452">
    <property type="entry name" value="TPR-like"/>
    <property type="match status" value="1"/>
</dbReference>
<dbReference type="InterPro" id="IPR012944">
    <property type="entry name" value="SusD_RagB_dom"/>
</dbReference>
<dbReference type="EMBL" id="JAERRB010000001">
    <property type="protein sequence ID" value="MBL0740417.1"/>
    <property type="molecule type" value="Genomic_DNA"/>
</dbReference>
<dbReference type="Pfam" id="PF14322">
    <property type="entry name" value="SusD-like_3"/>
    <property type="match status" value="1"/>
</dbReference>
<accession>A0ABS1KMF3</accession>
<organism evidence="9 10">
    <name type="scientific">Chryseolinea lacunae</name>
    <dbReference type="NCBI Taxonomy" id="2801331"/>
    <lineage>
        <taxon>Bacteria</taxon>
        <taxon>Pseudomonadati</taxon>
        <taxon>Bacteroidota</taxon>
        <taxon>Cytophagia</taxon>
        <taxon>Cytophagales</taxon>
        <taxon>Fulvivirgaceae</taxon>
        <taxon>Chryseolinea</taxon>
    </lineage>
</organism>
<evidence type="ECO:0000259" key="7">
    <source>
        <dbReference type="Pfam" id="PF07980"/>
    </source>
</evidence>
<feature type="domain" description="SusD-like N-terminal" evidence="8">
    <location>
        <begin position="21"/>
        <end position="230"/>
    </location>
</feature>
<keyword evidence="3 6" id="KW-0732">Signal</keyword>
<dbReference type="InterPro" id="IPR033985">
    <property type="entry name" value="SusD-like_N"/>
</dbReference>